<evidence type="ECO:0000259" key="2">
    <source>
        <dbReference type="Pfam" id="PF04235"/>
    </source>
</evidence>
<dbReference type="PANTHER" id="PTHR30590:SF3">
    <property type="entry name" value="HYPOTHETICAL MEMBRANE SPANNING PROTEIN"/>
    <property type="match status" value="1"/>
</dbReference>
<name>A0A137ZLU3_9ACTN</name>
<feature type="transmembrane region" description="Helical" evidence="1">
    <location>
        <begin position="223"/>
        <end position="245"/>
    </location>
</feature>
<accession>A0A137ZLU3</accession>
<feature type="transmembrane region" description="Helical" evidence="1">
    <location>
        <begin position="357"/>
        <end position="378"/>
    </location>
</feature>
<feature type="domain" description="DUF418" evidence="2">
    <location>
        <begin position="284"/>
        <end position="393"/>
    </location>
</feature>
<dbReference type="InterPro" id="IPR052529">
    <property type="entry name" value="Bact_Transport_Assoc"/>
</dbReference>
<sequence>MTTNTIPVAGRPTAPVAAPRLSAEPRRSAARMIGLDLARALAVIGMFYAHVGRKQEFVLLDASTWDGIVVGRSSALFVILSGLGLGLMTRGRTGDALATRRREIVYRGVFLFFVGGVLVTLGVHISIILATYAVLFWLALPLFSLSRRALVAVAVGAALVGPFANAAAVALITRFGDPDAEFSKLLATGNYPVLIWIAYLAAGIAIGRLALDSRDTARRMLAAGAALMLAYPVAWVLGAITGTVFDGFGAVVTAGGVPAAGDADRDAWGWAWSDAYRYLGAQPHSGTQLEIIGNIGFALTLIGTCLLVGAAAPRLFAPIARMGRMSLSLYCLHIAAVFVLLHTVQDSRQEAWLETDWRGTAMWLAFTVGAFVFATLWFRSRSAGPLEGIMRRLPARLENRGR</sequence>
<dbReference type="Proteomes" id="UP000070409">
    <property type="component" value="Unassembled WGS sequence"/>
</dbReference>
<feature type="transmembrane region" description="Helical" evidence="1">
    <location>
        <begin position="327"/>
        <end position="345"/>
    </location>
</feature>
<dbReference type="RefSeq" id="WP_068744665.1">
    <property type="nucleotide sequence ID" value="NZ_LSRE01000010.1"/>
</dbReference>
<dbReference type="InterPro" id="IPR012429">
    <property type="entry name" value="HGSNAT_cat"/>
</dbReference>
<feature type="transmembrane region" description="Helical" evidence="1">
    <location>
        <begin position="69"/>
        <end position="88"/>
    </location>
</feature>
<reference evidence="4 5" key="1">
    <citation type="submission" date="2016-02" db="EMBL/GenBank/DDBJ databases">
        <authorList>
            <person name="Teng J.L."/>
            <person name="Tang Y."/>
            <person name="Huang Y."/>
            <person name="Guo F."/>
            <person name="Wei W."/>
            <person name="Chen J.H."/>
            <person name="Wong S.Y."/>
            <person name="Lau S.K."/>
            <person name="Woo P.C."/>
        </authorList>
    </citation>
    <scope>NUCLEOTIDE SEQUENCE [LARGE SCALE GENOMIC DNA]</scope>
    <source>
        <strain evidence="4 5">JCM 13375</strain>
    </source>
</reference>
<evidence type="ECO:0000313" key="5">
    <source>
        <dbReference type="Proteomes" id="UP000070409"/>
    </source>
</evidence>
<feature type="transmembrane region" description="Helical" evidence="1">
    <location>
        <begin position="29"/>
        <end position="49"/>
    </location>
</feature>
<evidence type="ECO:0000313" key="4">
    <source>
        <dbReference type="EMBL" id="KXO99164.1"/>
    </source>
</evidence>
<dbReference type="EMBL" id="LSRE01000010">
    <property type="protein sequence ID" value="KXO99164.1"/>
    <property type="molecule type" value="Genomic_DNA"/>
</dbReference>
<evidence type="ECO:0008006" key="6">
    <source>
        <dbReference type="Google" id="ProtNLM"/>
    </source>
</evidence>
<feature type="transmembrane region" description="Helical" evidence="1">
    <location>
        <begin position="291"/>
        <end position="315"/>
    </location>
</feature>
<feature type="domain" description="Heparan-alpha-glucosaminide N-acetyltransferase catalytic" evidence="3">
    <location>
        <begin position="31"/>
        <end position="233"/>
    </location>
</feature>
<gene>
    <name evidence="4" type="ORF">AXK61_17990</name>
</gene>
<evidence type="ECO:0000259" key="3">
    <source>
        <dbReference type="Pfam" id="PF07786"/>
    </source>
</evidence>
<feature type="transmembrane region" description="Helical" evidence="1">
    <location>
        <begin position="104"/>
        <end position="121"/>
    </location>
</feature>
<organism evidence="4 5">
    <name type="scientific">Tsukamurella pseudospumae</name>
    <dbReference type="NCBI Taxonomy" id="239498"/>
    <lineage>
        <taxon>Bacteria</taxon>
        <taxon>Bacillati</taxon>
        <taxon>Actinomycetota</taxon>
        <taxon>Actinomycetes</taxon>
        <taxon>Mycobacteriales</taxon>
        <taxon>Tsukamurellaceae</taxon>
        <taxon>Tsukamurella</taxon>
    </lineage>
</organism>
<feature type="transmembrane region" description="Helical" evidence="1">
    <location>
        <begin position="193"/>
        <end position="211"/>
    </location>
</feature>
<keyword evidence="1" id="KW-1133">Transmembrane helix</keyword>
<keyword evidence="1" id="KW-0472">Membrane</keyword>
<feature type="transmembrane region" description="Helical" evidence="1">
    <location>
        <begin position="127"/>
        <end position="143"/>
    </location>
</feature>
<dbReference type="Pfam" id="PF04235">
    <property type="entry name" value="DUF418"/>
    <property type="match status" value="1"/>
</dbReference>
<dbReference type="PANTHER" id="PTHR30590">
    <property type="entry name" value="INNER MEMBRANE PROTEIN"/>
    <property type="match status" value="1"/>
</dbReference>
<proteinExistence type="predicted"/>
<feature type="transmembrane region" description="Helical" evidence="1">
    <location>
        <begin position="150"/>
        <end position="173"/>
    </location>
</feature>
<dbReference type="InterPro" id="IPR007349">
    <property type="entry name" value="DUF418"/>
</dbReference>
<evidence type="ECO:0000256" key="1">
    <source>
        <dbReference type="SAM" id="Phobius"/>
    </source>
</evidence>
<keyword evidence="5" id="KW-1185">Reference proteome</keyword>
<protein>
    <recommendedName>
        <fullName evidence="6">DUF418 domain-containing protein</fullName>
    </recommendedName>
</protein>
<comment type="caution">
    <text evidence="4">The sequence shown here is derived from an EMBL/GenBank/DDBJ whole genome shotgun (WGS) entry which is preliminary data.</text>
</comment>
<keyword evidence="1" id="KW-0812">Transmembrane</keyword>
<dbReference type="Pfam" id="PF07786">
    <property type="entry name" value="HGSNAT_cat"/>
    <property type="match status" value="1"/>
</dbReference>